<organism evidence="1">
    <name type="scientific">Ostreococcus tauri</name>
    <name type="common">Marine green alga</name>
    <dbReference type="NCBI Taxonomy" id="70448"/>
    <lineage>
        <taxon>Eukaryota</taxon>
        <taxon>Viridiplantae</taxon>
        <taxon>Chlorophyta</taxon>
        <taxon>Mamiellophyceae</taxon>
        <taxon>Mamiellales</taxon>
        <taxon>Bathycoccaceae</taxon>
        <taxon>Ostreococcus</taxon>
    </lineage>
</organism>
<reference evidence="1" key="1">
    <citation type="submission" date="2017-04" db="EMBL/GenBank/DDBJ databases">
        <title>Population genomics of picophytoplankton unveils novel chromosome hypervariability.</title>
        <authorList>
            <consortium name="DOE Joint Genome Institute"/>
            <person name="Blanc-Mathieu R."/>
            <person name="Krasovec M."/>
            <person name="Hebrard M."/>
            <person name="Yau S."/>
            <person name="Desgranges E."/>
            <person name="Martin J."/>
            <person name="Schackwitz W."/>
            <person name="Kuo A."/>
            <person name="Salin G."/>
            <person name="Donnadieu C."/>
            <person name="Desdevises Y."/>
            <person name="Sanchez-Ferandin S."/>
            <person name="Moreau H."/>
            <person name="Rivals E."/>
            <person name="Grigoriev I.V."/>
            <person name="Grimsley N."/>
            <person name="Eyre-Walker A."/>
            <person name="Piganeau G."/>
        </authorList>
    </citation>
    <scope>NUCLEOTIDE SEQUENCE [LARGE SCALE GENOMIC DNA]</scope>
    <source>
        <strain evidence="1">RCC 1115</strain>
    </source>
</reference>
<dbReference type="EMBL" id="KZ155840">
    <property type="protein sequence ID" value="OUS41702.1"/>
    <property type="molecule type" value="Genomic_DNA"/>
</dbReference>
<gene>
    <name evidence="1" type="ORF">BE221DRAFT_164497</name>
</gene>
<name>A0A1Y5I3E8_OSTTA</name>
<proteinExistence type="predicted"/>
<protein>
    <submittedName>
        <fullName evidence="1">Uncharacterized protein</fullName>
    </submittedName>
</protein>
<dbReference type="AlphaFoldDB" id="A0A1Y5I3E8"/>
<evidence type="ECO:0000313" key="1">
    <source>
        <dbReference type="EMBL" id="OUS41702.1"/>
    </source>
</evidence>
<accession>A0A1Y5I3E8</accession>
<sequence length="131" mass="14648">MTRSSVSLTYWSTCSSSDERISSTYHGTDGYSTFFYLAHVSDVKYMLRGADTWLFLPLRRCQALEEGTLLEHQLPLVPCIIEFRLNIAQRALRAPFSASPSSLITATPVSSTLDIERRRLPRASTCASAQP</sequence>
<dbReference type="Proteomes" id="UP000195557">
    <property type="component" value="Unassembled WGS sequence"/>
</dbReference>